<dbReference type="Proteomes" id="UP000015102">
    <property type="component" value="Unassembled WGS sequence"/>
</dbReference>
<sequence>MSMSSARCLRNAYAWWHHLRVWNFSETPPAAFTQLQVSSSLRNPKDSKDISSPVIIARTESEGVFIRKPVSGTQMLRKRQFSDISIRLCGGEFSGTSS</sequence>
<keyword evidence="2" id="KW-1185">Reference proteome</keyword>
<dbReference type="EMBL" id="CAQQ02178728">
    <property type="status" value="NOT_ANNOTATED_CDS"/>
    <property type="molecule type" value="Genomic_DNA"/>
</dbReference>
<dbReference type="EnsemblMetazoa" id="MESCA001006-RA">
    <property type="protein sequence ID" value="MESCA001006-PA"/>
    <property type="gene ID" value="MESCA001006"/>
</dbReference>
<evidence type="ECO:0000313" key="1">
    <source>
        <dbReference type="EnsemblMetazoa" id="MESCA001006-PA"/>
    </source>
</evidence>
<dbReference type="HOGENOM" id="CLU_2336006_0_0_1"/>
<proteinExistence type="predicted"/>
<evidence type="ECO:0000313" key="2">
    <source>
        <dbReference type="Proteomes" id="UP000015102"/>
    </source>
</evidence>
<name>T1GCJ1_MEGSC</name>
<organism evidence="1 2">
    <name type="scientific">Megaselia scalaris</name>
    <name type="common">Humpbacked fly</name>
    <name type="synonym">Phora scalaris</name>
    <dbReference type="NCBI Taxonomy" id="36166"/>
    <lineage>
        <taxon>Eukaryota</taxon>
        <taxon>Metazoa</taxon>
        <taxon>Ecdysozoa</taxon>
        <taxon>Arthropoda</taxon>
        <taxon>Hexapoda</taxon>
        <taxon>Insecta</taxon>
        <taxon>Pterygota</taxon>
        <taxon>Neoptera</taxon>
        <taxon>Endopterygota</taxon>
        <taxon>Diptera</taxon>
        <taxon>Brachycera</taxon>
        <taxon>Muscomorpha</taxon>
        <taxon>Platypezoidea</taxon>
        <taxon>Phoridae</taxon>
        <taxon>Megaseliini</taxon>
        <taxon>Megaselia</taxon>
    </lineage>
</organism>
<accession>T1GCJ1</accession>
<dbReference type="EMBL" id="CAQQ02178727">
    <property type="status" value="NOT_ANNOTATED_CDS"/>
    <property type="molecule type" value="Genomic_DNA"/>
</dbReference>
<protein>
    <submittedName>
        <fullName evidence="1">Uncharacterized protein</fullName>
    </submittedName>
</protein>
<reference evidence="2" key="1">
    <citation type="submission" date="2013-02" db="EMBL/GenBank/DDBJ databases">
        <authorList>
            <person name="Hughes D."/>
        </authorList>
    </citation>
    <scope>NUCLEOTIDE SEQUENCE</scope>
    <source>
        <strain>Durham</strain>
        <strain evidence="2">NC isolate 2 -- Noor lab</strain>
    </source>
</reference>
<reference evidence="1" key="2">
    <citation type="submission" date="2015-06" db="UniProtKB">
        <authorList>
            <consortium name="EnsemblMetazoa"/>
        </authorList>
    </citation>
    <scope>IDENTIFICATION</scope>
</reference>
<dbReference type="AlphaFoldDB" id="T1GCJ1"/>